<dbReference type="GO" id="GO:0046872">
    <property type="term" value="F:metal ion binding"/>
    <property type="evidence" value="ECO:0007669"/>
    <property type="project" value="UniProtKB-UniRule"/>
</dbReference>
<keyword evidence="1" id="KW-0464">Manganese</keyword>
<dbReference type="InterPro" id="IPR036457">
    <property type="entry name" value="PPM-type-like_dom_sf"/>
</dbReference>
<dbReference type="SMART" id="SM00332">
    <property type="entry name" value="PP2Cc"/>
    <property type="match status" value="1"/>
</dbReference>
<evidence type="ECO:0000313" key="3">
    <source>
        <dbReference type="EMBL" id="OAD67559.1"/>
    </source>
</evidence>
<dbReference type="VEuPathDB" id="FungiDB:PHYBLDRAFT_183560"/>
<keyword evidence="1" id="KW-0460">Magnesium</keyword>
<dbReference type="PROSITE" id="PS51746">
    <property type="entry name" value="PPM_2"/>
    <property type="match status" value="1"/>
</dbReference>
<accession>A0A167K9U2</accession>
<dbReference type="InterPro" id="IPR039123">
    <property type="entry name" value="PPTC7"/>
</dbReference>
<reference evidence="4" key="1">
    <citation type="submission" date="2015-06" db="EMBL/GenBank/DDBJ databases">
        <title>Expansion of signal transduction pathways in fungi by whole-genome duplication.</title>
        <authorList>
            <consortium name="DOE Joint Genome Institute"/>
            <person name="Corrochano L.M."/>
            <person name="Kuo A."/>
            <person name="Marcet-Houben M."/>
            <person name="Polaino S."/>
            <person name="Salamov A."/>
            <person name="Villalobos J.M."/>
            <person name="Alvarez M.I."/>
            <person name="Avalos J."/>
            <person name="Benito E.P."/>
            <person name="Benoit I."/>
            <person name="Burger G."/>
            <person name="Camino L.P."/>
            <person name="Canovas D."/>
            <person name="Cerda-Olmedo E."/>
            <person name="Cheng J.-F."/>
            <person name="Dominguez A."/>
            <person name="Elias M."/>
            <person name="Eslava A.P."/>
            <person name="Glaser F."/>
            <person name="Grimwood J."/>
            <person name="Gutierrez G."/>
            <person name="Heitman J."/>
            <person name="Henrissat B."/>
            <person name="Iturriaga E.A."/>
            <person name="Lang B.F."/>
            <person name="Lavin J.L."/>
            <person name="Lee S."/>
            <person name="Li W."/>
            <person name="Lindquist E."/>
            <person name="Lopez-Garcia S."/>
            <person name="Luque E.M."/>
            <person name="Marcos A.T."/>
            <person name="Martin J."/>
            <person name="McCluskey K."/>
            <person name="Medina H.R."/>
            <person name="Miralles-Duran A."/>
            <person name="Miyazaki A."/>
            <person name="Munoz-Torres E."/>
            <person name="Oguiza J.A."/>
            <person name="Ohm R."/>
            <person name="Olmedo M."/>
            <person name="Orejas M."/>
            <person name="Ortiz-Castellanos L."/>
            <person name="Pisabarro A.G."/>
            <person name="Rodriguez-Romero J."/>
            <person name="Ruiz-Herrera J."/>
            <person name="Ruiz-Vazquez R."/>
            <person name="Sanz C."/>
            <person name="Schackwitz W."/>
            <person name="Schmutz J."/>
            <person name="Shahriari M."/>
            <person name="Shelest E."/>
            <person name="Silva-Franco F."/>
            <person name="Soanes D."/>
            <person name="Syed K."/>
            <person name="Tagua V.G."/>
            <person name="Talbot N.J."/>
            <person name="Thon M."/>
            <person name="De vries R.P."/>
            <person name="Wiebenga A."/>
            <person name="Yadav J.S."/>
            <person name="Braun E.L."/>
            <person name="Baker S."/>
            <person name="Garre V."/>
            <person name="Horwitz B."/>
            <person name="Torres-Martinez S."/>
            <person name="Idnurm A."/>
            <person name="Herrera-Estrella A."/>
            <person name="Gabaldon T."/>
            <person name="Grigoriev I.V."/>
        </authorList>
    </citation>
    <scope>NUCLEOTIDE SEQUENCE [LARGE SCALE GENOMIC DNA]</scope>
    <source>
        <strain evidence="4">NRRL 1555(-)</strain>
    </source>
</reference>
<proteinExistence type="inferred from homology"/>
<comment type="catalytic activity">
    <reaction evidence="1">
        <text>O-phospho-L-threonyl-[protein] + H2O = L-threonyl-[protein] + phosphate</text>
        <dbReference type="Rhea" id="RHEA:47004"/>
        <dbReference type="Rhea" id="RHEA-COMP:11060"/>
        <dbReference type="Rhea" id="RHEA-COMP:11605"/>
        <dbReference type="ChEBI" id="CHEBI:15377"/>
        <dbReference type="ChEBI" id="CHEBI:30013"/>
        <dbReference type="ChEBI" id="CHEBI:43474"/>
        <dbReference type="ChEBI" id="CHEBI:61977"/>
        <dbReference type="EC" id="3.1.3.16"/>
    </reaction>
</comment>
<dbReference type="PANTHER" id="PTHR12320:SF84">
    <property type="entry name" value="PROTEIN PHOSPHATASE"/>
    <property type="match status" value="1"/>
</dbReference>
<gene>
    <name evidence="3" type="ORF">PHYBLDRAFT_183560</name>
</gene>
<comment type="catalytic activity">
    <reaction evidence="1">
        <text>O-phospho-L-seryl-[protein] + H2O = L-seryl-[protein] + phosphate</text>
        <dbReference type="Rhea" id="RHEA:20629"/>
        <dbReference type="Rhea" id="RHEA-COMP:9863"/>
        <dbReference type="Rhea" id="RHEA-COMP:11604"/>
        <dbReference type="ChEBI" id="CHEBI:15377"/>
        <dbReference type="ChEBI" id="CHEBI:29999"/>
        <dbReference type="ChEBI" id="CHEBI:43474"/>
        <dbReference type="ChEBI" id="CHEBI:83421"/>
        <dbReference type="EC" id="3.1.3.16"/>
    </reaction>
</comment>
<keyword evidence="1" id="KW-0378">Hydrolase</keyword>
<dbReference type="GO" id="GO:0004722">
    <property type="term" value="F:protein serine/threonine phosphatase activity"/>
    <property type="evidence" value="ECO:0007669"/>
    <property type="project" value="UniProtKB-EC"/>
</dbReference>
<dbReference type="SMART" id="SM00331">
    <property type="entry name" value="PP2C_SIG"/>
    <property type="match status" value="1"/>
</dbReference>
<evidence type="ECO:0000259" key="2">
    <source>
        <dbReference type="PROSITE" id="PS51746"/>
    </source>
</evidence>
<dbReference type="InterPro" id="IPR001932">
    <property type="entry name" value="PPM-type_phosphatase-like_dom"/>
</dbReference>
<comment type="cofactor">
    <cofactor evidence="1">
        <name>Mg(2+)</name>
        <dbReference type="ChEBI" id="CHEBI:18420"/>
    </cofactor>
</comment>
<dbReference type="EMBL" id="KV440999">
    <property type="protein sequence ID" value="OAD67559.1"/>
    <property type="molecule type" value="Genomic_DNA"/>
</dbReference>
<dbReference type="AlphaFoldDB" id="A0A167K9U2"/>
<dbReference type="RefSeq" id="XP_018285599.1">
    <property type="nucleotide sequence ID" value="XM_018438792.1"/>
</dbReference>
<dbReference type="OrthoDB" id="60843at2759"/>
<comment type="cofactor">
    <cofactor evidence="1">
        <name>Mn(2+)</name>
        <dbReference type="ChEBI" id="CHEBI:29035"/>
    </cofactor>
</comment>
<sequence length="387" mass="43095">MNVKAVFQVASLVRTATPARNAYAGLVCQKRLMSGQSSDADHAHRRSFSTTTASPSVVVDQAFDYSLPPPPPTLLKPLPMIDFFATQKPKPSYCFSHGASGHAKRGRQTKTIQDNYYKSRQVGEDALFLRHDAIGVADGVGGWSENTPGSSPALYSRKLMHHAFLEMERFDNLEDPHFCRHAEANPVEVLQATYDHSMREAHRENLIGSSTACLAILRADEVRVANLGDCGISIIRNNSYIFRSEEQQHSFNYPFQLGTRSRDRPKHAQSFNVKVQKGDIIIMGSDGLFDNVFDSEILATVRKHVSSYIIPGNEHRPARVMEFDPQGLSDVLAKQALDASEDKRHIDSPFQRRAMNSGFYFQGGKADDISVVVAVVQDSEDSPDRRL</sequence>
<evidence type="ECO:0000256" key="1">
    <source>
        <dbReference type="RuleBase" id="RU366020"/>
    </source>
</evidence>
<dbReference type="Proteomes" id="UP000077315">
    <property type="component" value="Unassembled WGS sequence"/>
</dbReference>
<dbReference type="SUPFAM" id="SSF81606">
    <property type="entry name" value="PP2C-like"/>
    <property type="match status" value="1"/>
</dbReference>
<dbReference type="GeneID" id="28999698"/>
<comment type="similarity">
    <text evidence="1">Belongs to the PP2C family.</text>
</comment>
<keyword evidence="4" id="KW-1185">Reference proteome</keyword>
<keyword evidence="1" id="KW-0904">Protein phosphatase</keyword>
<dbReference type="EC" id="3.1.3.16" evidence="1"/>
<name>A0A167K9U2_PHYB8</name>
<dbReference type="Gene3D" id="3.60.40.10">
    <property type="entry name" value="PPM-type phosphatase domain"/>
    <property type="match status" value="1"/>
</dbReference>
<keyword evidence="1" id="KW-0479">Metal-binding</keyword>
<organism evidence="3 4">
    <name type="scientific">Phycomyces blakesleeanus (strain ATCC 8743b / DSM 1359 / FGSC 10004 / NBRC 33097 / NRRL 1555)</name>
    <dbReference type="NCBI Taxonomy" id="763407"/>
    <lineage>
        <taxon>Eukaryota</taxon>
        <taxon>Fungi</taxon>
        <taxon>Fungi incertae sedis</taxon>
        <taxon>Mucoromycota</taxon>
        <taxon>Mucoromycotina</taxon>
        <taxon>Mucoromycetes</taxon>
        <taxon>Mucorales</taxon>
        <taxon>Phycomycetaceae</taxon>
        <taxon>Phycomyces</taxon>
    </lineage>
</organism>
<protein>
    <recommendedName>
        <fullName evidence="1">Protein phosphatase</fullName>
        <ecNumber evidence="1">3.1.3.16</ecNumber>
    </recommendedName>
</protein>
<dbReference type="InParanoid" id="A0A167K9U2"/>
<dbReference type="STRING" id="763407.A0A167K9U2"/>
<evidence type="ECO:0000313" key="4">
    <source>
        <dbReference type="Proteomes" id="UP000077315"/>
    </source>
</evidence>
<dbReference type="PANTHER" id="PTHR12320">
    <property type="entry name" value="PROTEIN PHOSPHATASE 2C"/>
    <property type="match status" value="1"/>
</dbReference>
<feature type="domain" description="PPM-type phosphatase" evidence="2">
    <location>
        <begin position="106"/>
        <end position="376"/>
    </location>
</feature>
<dbReference type="Pfam" id="PF07228">
    <property type="entry name" value="SpoIIE"/>
    <property type="match status" value="1"/>
</dbReference>